<dbReference type="EMBL" id="JAVLET010000004">
    <property type="protein sequence ID" value="KAL0470367.1"/>
    <property type="molecule type" value="Genomic_DNA"/>
</dbReference>
<accession>A0ABR3DDB3</accession>
<evidence type="ECO:0000313" key="2">
    <source>
        <dbReference type="Proteomes" id="UP001451303"/>
    </source>
</evidence>
<proteinExistence type="predicted"/>
<protein>
    <submittedName>
        <fullName evidence="1">Uncharacterized protein</fullName>
    </submittedName>
</protein>
<organism evidence="1 2">
    <name type="scientific">Neurospora intermedia</name>
    <dbReference type="NCBI Taxonomy" id="5142"/>
    <lineage>
        <taxon>Eukaryota</taxon>
        <taxon>Fungi</taxon>
        <taxon>Dikarya</taxon>
        <taxon>Ascomycota</taxon>
        <taxon>Pezizomycotina</taxon>
        <taxon>Sordariomycetes</taxon>
        <taxon>Sordariomycetidae</taxon>
        <taxon>Sordariales</taxon>
        <taxon>Sordariaceae</taxon>
        <taxon>Neurospora</taxon>
    </lineage>
</organism>
<name>A0ABR3DDB3_NEUIN</name>
<sequence>MPNTYFSHLLLPTRRQARGWRVNECCDPFAARSKPNLTLTSQADVDMRAETEQRTKRSQNIRFVQQVCNNITAYSIRVHYCMHILSIHEKSHTLSALLVISLFAWAMDVLGSAAK</sequence>
<evidence type="ECO:0000313" key="1">
    <source>
        <dbReference type="EMBL" id="KAL0470367.1"/>
    </source>
</evidence>
<keyword evidence="2" id="KW-1185">Reference proteome</keyword>
<dbReference type="Proteomes" id="UP001451303">
    <property type="component" value="Unassembled WGS sequence"/>
</dbReference>
<comment type="caution">
    <text evidence="1">The sequence shown here is derived from an EMBL/GenBank/DDBJ whole genome shotgun (WGS) entry which is preliminary data.</text>
</comment>
<gene>
    <name evidence="1" type="ORF">QR685DRAFT_523458</name>
</gene>
<reference evidence="1 2" key="1">
    <citation type="submission" date="2023-09" db="EMBL/GenBank/DDBJ databases">
        <title>Multi-omics analysis of a traditional fermented food reveals byproduct-associated fungal strains for waste-to-food upcycling.</title>
        <authorList>
            <consortium name="Lawrence Berkeley National Laboratory"/>
            <person name="Rekdal V.M."/>
            <person name="Villalobos-Escobedo J.M."/>
            <person name="Rodriguez-Valeron N."/>
            <person name="Garcia M.O."/>
            <person name="Vasquez D.P."/>
            <person name="Damayanti I."/>
            <person name="Sorensen P.M."/>
            <person name="Baidoo E.E."/>
            <person name="De Carvalho A.C."/>
            <person name="Riley R."/>
            <person name="Lipzen A."/>
            <person name="He G."/>
            <person name="Yan M."/>
            <person name="Haridas S."/>
            <person name="Daum C."/>
            <person name="Yoshinaga Y."/>
            <person name="Ng V."/>
            <person name="Grigoriev I.V."/>
            <person name="Munk R."/>
            <person name="Nuraida L."/>
            <person name="Wijaya C.H."/>
            <person name="Morales P.-C."/>
            <person name="Keasling J.D."/>
        </authorList>
    </citation>
    <scope>NUCLEOTIDE SEQUENCE [LARGE SCALE GENOMIC DNA]</scope>
    <source>
        <strain evidence="1 2">FGSC 2613</strain>
    </source>
</reference>